<dbReference type="PRINTS" id="PR00344">
    <property type="entry name" value="BCTRLSENSOR"/>
</dbReference>
<protein>
    <recommendedName>
        <fullName evidence="3">histidine kinase</fullName>
        <ecNumber evidence="3">2.7.13.3</ecNumber>
    </recommendedName>
</protein>
<organism evidence="14 17">
    <name type="scientific">Paraburkholderia rhynchosiae</name>
    <dbReference type="NCBI Taxonomy" id="487049"/>
    <lineage>
        <taxon>Bacteria</taxon>
        <taxon>Pseudomonadati</taxon>
        <taxon>Pseudomonadota</taxon>
        <taxon>Betaproteobacteria</taxon>
        <taxon>Burkholderiales</taxon>
        <taxon>Burkholderiaceae</taxon>
        <taxon>Paraburkholderia</taxon>
    </lineage>
</organism>
<dbReference type="InterPro" id="IPR036890">
    <property type="entry name" value="HATPase_C_sf"/>
</dbReference>
<dbReference type="InterPro" id="IPR004358">
    <property type="entry name" value="Sig_transdc_His_kin-like_C"/>
</dbReference>
<dbReference type="OrthoDB" id="9808408at2"/>
<sequence length="472" mass="52284">MKSIGARLAICYVLASTVTFASLFLAGRYFVEHHAIHALDLLNQSEFEQIRASQTALGTKPSEAELRKRVQAMMSDKLELFFTEIYGPAGTVVFRSPGLHGRDMVPSPRHQAFNVDVGGLGELRAGKFALGPYTVVVATTKEHVRVVMTAYEHTFYGLLIVMIAISSVIGYGFSRMALRPLRLIQDTADHIRSDNLSERIPLSGARDEISDLARLLNQMFDRLEASFDQIRRFTAEASHELKTPLTLVRLQAEKLVVDGQLTPAQEQAVQIQIKELAHLNRIIEDLLFLSRADARAISLDLRPQDPEPLLQNFAQDAHVLAEHRQQRFFLTHHGSGKAAIESKWIRQVLLNLLSNALAASPPGSRVTLRSTLVNQCWQVRVEDEGPGVAAEQRERIFERFVRIHRPGDEDKGSGLGLAICRSIVELHLGHIFAEAGPDGRGLSMVFEIPAVTPSHTAGNIPFNAPLHSTDAA</sequence>
<dbReference type="Gene3D" id="6.10.340.10">
    <property type="match status" value="1"/>
</dbReference>
<evidence type="ECO:0000256" key="10">
    <source>
        <dbReference type="ARBA" id="ARBA00023136"/>
    </source>
</evidence>
<dbReference type="InterPro" id="IPR003594">
    <property type="entry name" value="HATPase_dom"/>
</dbReference>
<evidence type="ECO:0000256" key="8">
    <source>
        <dbReference type="ARBA" id="ARBA00022989"/>
    </source>
</evidence>
<dbReference type="Gene3D" id="1.10.287.130">
    <property type="match status" value="1"/>
</dbReference>
<evidence type="ECO:0000256" key="1">
    <source>
        <dbReference type="ARBA" id="ARBA00000085"/>
    </source>
</evidence>
<evidence type="ECO:0000259" key="13">
    <source>
        <dbReference type="PROSITE" id="PS50885"/>
    </source>
</evidence>
<evidence type="ECO:0000313" key="17">
    <source>
        <dbReference type="Proteomes" id="UP000494205"/>
    </source>
</evidence>
<evidence type="ECO:0000256" key="3">
    <source>
        <dbReference type="ARBA" id="ARBA00012438"/>
    </source>
</evidence>
<dbReference type="PROSITE" id="PS50109">
    <property type="entry name" value="HIS_KIN"/>
    <property type="match status" value="1"/>
</dbReference>
<evidence type="ECO:0000256" key="4">
    <source>
        <dbReference type="ARBA" id="ARBA00022553"/>
    </source>
</evidence>
<dbReference type="CDD" id="cd06225">
    <property type="entry name" value="HAMP"/>
    <property type="match status" value="1"/>
</dbReference>
<dbReference type="PANTHER" id="PTHR45436:SF5">
    <property type="entry name" value="SENSOR HISTIDINE KINASE TRCS"/>
    <property type="match status" value="1"/>
</dbReference>
<dbReference type="SMART" id="SM00388">
    <property type="entry name" value="HisKA"/>
    <property type="match status" value="1"/>
</dbReference>
<comment type="subcellular location">
    <subcellularLocation>
        <location evidence="2">Membrane</location>
    </subcellularLocation>
</comment>
<reference evidence="14 17" key="2">
    <citation type="submission" date="2020-04" db="EMBL/GenBank/DDBJ databases">
        <authorList>
            <person name="De Canck E."/>
        </authorList>
    </citation>
    <scope>NUCLEOTIDE SEQUENCE [LARGE SCALE GENOMIC DNA]</scope>
    <source>
        <strain evidence="14 17">LMG 27174</strain>
    </source>
</reference>
<dbReference type="PANTHER" id="PTHR45436">
    <property type="entry name" value="SENSOR HISTIDINE KINASE YKOH"/>
    <property type="match status" value="1"/>
</dbReference>
<comment type="catalytic activity">
    <reaction evidence="1">
        <text>ATP + protein L-histidine = ADP + protein N-phospho-L-histidine.</text>
        <dbReference type="EC" id="2.7.13.3"/>
    </reaction>
</comment>
<feature type="domain" description="Histidine kinase" evidence="12">
    <location>
        <begin position="236"/>
        <end position="452"/>
    </location>
</feature>
<feature type="transmembrane region" description="Helical" evidence="11">
    <location>
        <begin position="12"/>
        <end position="31"/>
    </location>
</feature>
<dbReference type="SUPFAM" id="SSF47384">
    <property type="entry name" value="Homodimeric domain of signal transducing histidine kinase"/>
    <property type="match status" value="1"/>
</dbReference>
<name>A0A2N7WHB8_9BURK</name>
<keyword evidence="16" id="KW-1185">Reference proteome</keyword>
<accession>A0A2N7WHB8</accession>
<dbReference type="EMBL" id="PNXY01000016">
    <property type="protein sequence ID" value="PMS28751.1"/>
    <property type="molecule type" value="Genomic_DNA"/>
</dbReference>
<dbReference type="Proteomes" id="UP000494205">
    <property type="component" value="Unassembled WGS sequence"/>
</dbReference>
<evidence type="ECO:0000313" key="16">
    <source>
        <dbReference type="Proteomes" id="UP000235659"/>
    </source>
</evidence>
<keyword evidence="9" id="KW-0902">Two-component regulatory system</keyword>
<dbReference type="EC" id="2.7.13.3" evidence="3"/>
<dbReference type="EMBL" id="CADIJZ010000004">
    <property type="protein sequence ID" value="CAB3657605.1"/>
    <property type="molecule type" value="Genomic_DNA"/>
</dbReference>
<evidence type="ECO:0000259" key="12">
    <source>
        <dbReference type="PROSITE" id="PS50109"/>
    </source>
</evidence>
<evidence type="ECO:0000256" key="5">
    <source>
        <dbReference type="ARBA" id="ARBA00022679"/>
    </source>
</evidence>
<gene>
    <name evidence="14" type="primary">sasA_2</name>
    <name evidence="15" type="ORF">C0Z16_21765</name>
    <name evidence="14" type="ORF">LMG27174_01497</name>
</gene>
<evidence type="ECO:0000256" key="7">
    <source>
        <dbReference type="ARBA" id="ARBA00022777"/>
    </source>
</evidence>
<keyword evidence="4" id="KW-0597">Phosphoprotein</keyword>
<evidence type="ECO:0000313" key="15">
    <source>
        <dbReference type="EMBL" id="PMS28751.1"/>
    </source>
</evidence>
<dbReference type="CDD" id="cd00082">
    <property type="entry name" value="HisKA"/>
    <property type="match status" value="1"/>
</dbReference>
<dbReference type="SUPFAM" id="SSF55874">
    <property type="entry name" value="ATPase domain of HSP90 chaperone/DNA topoisomerase II/histidine kinase"/>
    <property type="match status" value="1"/>
</dbReference>
<dbReference type="InterPro" id="IPR003661">
    <property type="entry name" value="HisK_dim/P_dom"/>
</dbReference>
<dbReference type="GO" id="GO:0016020">
    <property type="term" value="C:membrane"/>
    <property type="evidence" value="ECO:0007669"/>
    <property type="project" value="UniProtKB-SubCell"/>
</dbReference>
<dbReference type="InterPro" id="IPR036097">
    <property type="entry name" value="HisK_dim/P_sf"/>
</dbReference>
<dbReference type="Pfam" id="PF02518">
    <property type="entry name" value="HATPase_c"/>
    <property type="match status" value="1"/>
</dbReference>
<feature type="domain" description="HAMP" evidence="13">
    <location>
        <begin position="175"/>
        <end position="228"/>
    </location>
</feature>
<keyword evidence="6 11" id="KW-0812">Transmembrane</keyword>
<dbReference type="Pfam" id="PF00672">
    <property type="entry name" value="HAMP"/>
    <property type="match status" value="1"/>
</dbReference>
<dbReference type="InterPro" id="IPR003660">
    <property type="entry name" value="HAMP_dom"/>
</dbReference>
<dbReference type="Pfam" id="PF00512">
    <property type="entry name" value="HisKA"/>
    <property type="match status" value="1"/>
</dbReference>
<dbReference type="PROSITE" id="PS50885">
    <property type="entry name" value="HAMP"/>
    <property type="match status" value="1"/>
</dbReference>
<evidence type="ECO:0000313" key="14">
    <source>
        <dbReference type="EMBL" id="CAB3657605.1"/>
    </source>
</evidence>
<proteinExistence type="predicted"/>
<dbReference type="SMART" id="SM00387">
    <property type="entry name" value="HATPase_c"/>
    <property type="match status" value="1"/>
</dbReference>
<dbReference type="AlphaFoldDB" id="A0A2N7WHB8"/>
<dbReference type="SUPFAM" id="SSF158472">
    <property type="entry name" value="HAMP domain-like"/>
    <property type="match status" value="1"/>
</dbReference>
<keyword evidence="7 14" id="KW-0418">Kinase</keyword>
<keyword evidence="5 14" id="KW-0808">Transferase</keyword>
<evidence type="ECO:0000256" key="6">
    <source>
        <dbReference type="ARBA" id="ARBA00022692"/>
    </source>
</evidence>
<dbReference type="InterPro" id="IPR050428">
    <property type="entry name" value="TCS_sensor_his_kinase"/>
</dbReference>
<dbReference type="GO" id="GO:0000155">
    <property type="term" value="F:phosphorelay sensor kinase activity"/>
    <property type="evidence" value="ECO:0007669"/>
    <property type="project" value="InterPro"/>
</dbReference>
<keyword evidence="10 11" id="KW-0472">Membrane</keyword>
<dbReference type="Gene3D" id="3.30.565.10">
    <property type="entry name" value="Histidine kinase-like ATPase, C-terminal domain"/>
    <property type="match status" value="1"/>
</dbReference>
<dbReference type="SMART" id="SM00304">
    <property type="entry name" value="HAMP"/>
    <property type="match status" value="1"/>
</dbReference>
<feature type="transmembrane region" description="Helical" evidence="11">
    <location>
        <begin position="155"/>
        <end position="173"/>
    </location>
</feature>
<dbReference type="Proteomes" id="UP000235659">
    <property type="component" value="Unassembled WGS sequence"/>
</dbReference>
<keyword evidence="8 11" id="KW-1133">Transmembrane helix</keyword>
<evidence type="ECO:0000256" key="9">
    <source>
        <dbReference type="ARBA" id="ARBA00023012"/>
    </source>
</evidence>
<dbReference type="InterPro" id="IPR005467">
    <property type="entry name" value="His_kinase_dom"/>
</dbReference>
<reference evidence="15 16" key="1">
    <citation type="submission" date="2018-01" db="EMBL/GenBank/DDBJ databases">
        <title>Whole genome analyses suggest that Burkholderia sensu lato contains two further novel genera in the rhizoxinica-symbiotica group Mycetohabitans gen. nov., and Trinickia gen. nov.: implications for the evolution of diazotrophy and nodulation in the Burkholderiaceae.</title>
        <authorList>
            <person name="Estrada-de los Santos P."/>
            <person name="Palmer M."/>
            <person name="Chavez-Ramirez B."/>
            <person name="Beukes C."/>
            <person name="Steenkamp E.T."/>
            <person name="Hirsch A.M."/>
            <person name="Manyaka P."/>
            <person name="Maluk M."/>
            <person name="Lafos M."/>
            <person name="Crook M."/>
            <person name="Gross E."/>
            <person name="Simon M.F."/>
            <person name="Bueno dos Reis Junior F."/>
            <person name="Poole P.S."/>
            <person name="Venter S.N."/>
            <person name="James E.K."/>
        </authorList>
    </citation>
    <scope>NUCLEOTIDE SEQUENCE [LARGE SCALE GENOMIC DNA]</scope>
    <source>
        <strain evidence="15 16">WSM 3937</strain>
    </source>
</reference>
<evidence type="ECO:0000256" key="11">
    <source>
        <dbReference type="SAM" id="Phobius"/>
    </source>
</evidence>
<evidence type="ECO:0000256" key="2">
    <source>
        <dbReference type="ARBA" id="ARBA00004370"/>
    </source>
</evidence>
<dbReference type="CDD" id="cd00075">
    <property type="entry name" value="HATPase"/>
    <property type="match status" value="1"/>
</dbReference>